<dbReference type="FunFam" id="3.20.20.80:FF:000116">
    <property type="entry name" value="Beta-galactosidase 3"/>
    <property type="match status" value="1"/>
</dbReference>
<proteinExistence type="inferred from homology"/>
<dbReference type="InterPro" id="IPR031330">
    <property type="entry name" value="Gly_Hdrlase_35_cat"/>
</dbReference>
<accession>A0A516GHJ5</accession>
<dbReference type="InterPro" id="IPR001944">
    <property type="entry name" value="Glycoside_Hdrlase_35"/>
</dbReference>
<gene>
    <name evidence="9" type="ORF">FNV33_02660</name>
</gene>
<evidence type="ECO:0000313" key="10">
    <source>
        <dbReference type="Proteomes" id="UP000315953"/>
    </source>
</evidence>
<dbReference type="SUPFAM" id="SSF51445">
    <property type="entry name" value="(Trans)glycosidases"/>
    <property type="match status" value="1"/>
</dbReference>
<organism evidence="9 10">
    <name type="scientific">Dolosigranulum pigrum</name>
    <dbReference type="NCBI Taxonomy" id="29394"/>
    <lineage>
        <taxon>Bacteria</taxon>
        <taxon>Bacillati</taxon>
        <taxon>Bacillota</taxon>
        <taxon>Bacilli</taxon>
        <taxon>Lactobacillales</taxon>
        <taxon>Carnobacteriaceae</taxon>
        <taxon>Dolosigranulum</taxon>
    </lineage>
</organism>
<feature type="active site" description="Nucleophile" evidence="4">
    <location>
        <position position="238"/>
    </location>
</feature>
<dbReference type="AlphaFoldDB" id="A0A516GHJ5"/>
<feature type="domain" description="Glycoside hydrolase 35 catalytic" evidence="6">
    <location>
        <begin position="9"/>
        <end position="326"/>
    </location>
</feature>
<protein>
    <submittedName>
        <fullName evidence="9">Beta-galactosidase</fullName>
    </submittedName>
</protein>
<dbReference type="InterPro" id="IPR048913">
    <property type="entry name" value="BetaGal_gal-bd"/>
</dbReference>
<dbReference type="Pfam" id="PF21467">
    <property type="entry name" value="BetaGal_gal-bd"/>
    <property type="match status" value="1"/>
</dbReference>
<feature type="active site" description="Proton donor" evidence="4">
    <location>
        <position position="156"/>
    </location>
</feature>
<dbReference type="EMBL" id="CP041626">
    <property type="protein sequence ID" value="QDO91001.1"/>
    <property type="molecule type" value="Genomic_DNA"/>
</dbReference>
<dbReference type="Pfam" id="PF01301">
    <property type="entry name" value="Glyco_hydro_35"/>
    <property type="match status" value="1"/>
</dbReference>
<dbReference type="InterPro" id="IPR048912">
    <property type="entry name" value="BetaGal1-like_ABD1"/>
</dbReference>
<evidence type="ECO:0000256" key="4">
    <source>
        <dbReference type="PIRSR" id="PIRSR006336-1"/>
    </source>
</evidence>
<evidence type="ECO:0000256" key="2">
    <source>
        <dbReference type="ARBA" id="ARBA00022801"/>
    </source>
</evidence>
<evidence type="ECO:0000256" key="1">
    <source>
        <dbReference type="ARBA" id="ARBA00009809"/>
    </source>
</evidence>
<dbReference type="Gene3D" id="3.20.20.80">
    <property type="entry name" value="Glycosidases"/>
    <property type="match status" value="1"/>
</dbReference>
<evidence type="ECO:0000259" key="6">
    <source>
        <dbReference type="Pfam" id="PF01301"/>
    </source>
</evidence>
<feature type="domain" description="Beta-galactosidase galactose-binding" evidence="8">
    <location>
        <begin position="505"/>
        <end position="563"/>
    </location>
</feature>
<evidence type="ECO:0000256" key="3">
    <source>
        <dbReference type="ARBA" id="ARBA00023295"/>
    </source>
</evidence>
<dbReference type="InterPro" id="IPR026283">
    <property type="entry name" value="B-gal_1-like"/>
</dbReference>
<dbReference type="Gene3D" id="2.60.120.260">
    <property type="entry name" value="Galactose-binding domain-like"/>
    <property type="match status" value="2"/>
</dbReference>
<evidence type="ECO:0000256" key="5">
    <source>
        <dbReference type="RuleBase" id="RU003679"/>
    </source>
</evidence>
<sequence>MTTFDIKEEFMIDGQPVKILSGAIHYFRIHPDDWYHSLYNLKALGFNTVETYVPWNFHEAFEGTFNFDGLLDIENFLDIAQSLDLYAIVRPSPYICAEWDFGGLPAWLLTKNLRIRSNDPKFLSYVNKYYDILLPKLIDHQIDHGGNILMMQVENEYGSYCQDKQYLKNIKNMMIEKGVTVPLFTSDGSWLAPLESGSMIEDDILVTGNFGSNAEGNFKQLTSFMKNYNKDWPLMCMEFWGGWFNRWGQPIVKRDTDELVDAVREAIKLGSVNIYMFHGGTNFGFMSGCSARKEKEMPQITSYDYGALLDEQGNPTERYYGIQKMLASDIENISQNSPLIKQTMSLSNIPLHESVSLCYVLEDLASPVTAKYPQSMENCGQNSGYILYRTTIPKYTDEEKIKVINADDRLQIFLDNQHIATQYQDEIGEEVNIKQTYDNSQLDILVEHMGRVNYGFKLDSPTQKKGIKTGVMQDIHFILDWKQYPIDIDKASNIDFNNSRINNTPAFYKFVVDIDKPEDTFIDLSEFGKGCVLVNGFNIGRFWQIGPTLSLYISKHLLKKGTNEIIIFETEGVYDAQLNLVDHPIYKDITE</sequence>
<dbReference type="Pfam" id="PF21317">
    <property type="entry name" value="BetaGal_ABD_1"/>
    <property type="match status" value="1"/>
</dbReference>
<evidence type="ECO:0000313" key="9">
    <source>
        <dbReference type="EMBL" id="QDO91001.1"/>
    </source>
</evidence>
<feature type="domain" description="Beta-galactosidase 1-like first all-beta" evidence="7">
    <location>
        <begin position="373"/>
        <end position="487"/>
    </location>
</feature>
<dbReference type="GO" id="GO:0005975">
    <property type="term" value="P:carbohydrate metabolic process"/>
    <property type="evidence" value="ECO:0007669"/>
    <property type="project" value="InterPro"/>
</dbReference>
<dbReference type="PANTHER" id="PTHR23421">
    <property type="entry name" value="BETA-GALACTOSIDASE RELATED"/>
    <property type="match status" value="1"/>
</dbReference>
<dbReference type="PRINTS" id="PR00742">
    <property type="entry name" value="GLHYDRLASE35"/>
</dbReference>
<dbReference type="InterPro" id="IPR017853">
    <property type="entry name" value="GH"/>
</dbReference>
<keyword evidence="2" id="KW-0378">Hydrolase</keyword>
<evidence type="ECO:0000259" key="8">
    <source>
        <dbReference type="Pfam" id="PF21467"/>
    </source>
</evidence>
<dbReference type="Proteomes" id="UP000315953">
    <property type="component" value="Chromosome"/>
</dbReference>
<dbReference type="KEGG" id="dpm:FNV33_02660"/>
<dbReference type="PIRSF" id="PIRSF006336">
    <property type="entry name" value="B-gal"/>
    <property type="match status" value="1"/>
</dbReference>
<dbReference type="SUPFAM" id="SSF49785">
    <property type="entry name" value="Galactose-binding domain-like"/>
    <property type="match status" value="1"/>
</dbReference>
<name>A0A516GHJ5_9LACT</name>
<comment type="similarity">
    <text evidence="1 5">Belongs to the glycosyl hydrolase 35 family.</text>
</comment>
<dbReference type="InterPro" id="IPR008979">
    <property type="entry name" value="Galactose-bd-like_sf"/>
</dbReference>
<keyword evidence="3" id="KW-0326">Glycosidase</keyword>
<reference evidence="9 10" key="1">
    <citation type="submission" date="2019-07" db="EMBL/GenBank/DDBJ databases">
        <title>Genome assembly of a nasal isolate of Dolosigranulum pigrum from a chronic sinusitis patient.</title>
        <authorList>
            <person name="Baig S."/>
            <person name="Overballe-Petersen S."/>
            <person name="Kaspar U."/>
            <person name="Rendboe A."/>
            <person name="de Man T."/>
            <person name="Liu C."/>
            <person name="Price L.B."/>
            <person name="Stegger M."/>
            <person name="Becker K."/>
            <person name="Skytt Andersen P."/>
        </authorList>
    </citation>
    <scope>NUCLEOTIDE SEQUENCE [LARGE SCALE GENOMIC DNA]</scope>
    <source>
        <strain evidence="9 10">83VPs-KB5</strain>
    </source>
</reference>
<evidence type="ECO:0000259" key="7">
    <source>
        <dbReference type="Pfam" id="PF21317"/>
    </source>
</evidence>
<dbReference type="RefSeq" id="WP_143333170.1">
    <property type="nucleotide sequence ID" value="NZ_CAJHJL010000011.1"/>
</dbReference>
<dbReference type="GO" id="GO:0004565">
    <property type="term" value="F:beta-galactosidase activity"/>
    <property type="evidence" value="ECO:0007669"/>
    <property type="project" value="InterPro"/>
</dbReference>